<comment type="subunit">
    <text evidence="5">Homodimer. The dihydroxyacetone kinase complex is composed of a homodimer of DhaM, a homodimer of DhaK and the subunit DhaL.</text>
</comment>
<dbReference type="EMBL" id="JAHBCL010000006">
    <property type="protein sequence ID" value="MBS7525978.1"/>
    <property type="molecule type" value="Genomic_DNA"/>
</dbReference>
<sequence length="130" mass="12856">MVGIVIVSHSEQIAEGIKTLAGQMAGANQKIIAAGGMTDGSIGTDAIRISEAVAAADSGDGVLVLVDLGSAIISTETAFELIEPEVAARVVIADAPIVEGAISAAVQASIGATLAEVKAAAEMAKAMQKL</sequence>
<dbReference type="InterPro" id="IPR004701">
    <property type="entry name" value="PTS_EIIA_man-typ"/>
</dbReference>
<gene>
    <name evidence="7" type="primary">dhaM</name>
    <name evidence="7" type="ORF">KHM83_04705</name>
</gene>
<dbReference type="InterPro" id="IPR039643">
    <property type="entry name" value="DhaM"/>
</dbReference>
<dbReference type="NCBIfam" id="TIGR02364">
    <property type="entry name" value="dha_pts"/>
    <property type="match status" value="1"/>
</dbReference>
<comment type="function">
    <text evidence="2">Component of the dihydroxyacetone kinase complex, which is responsible for the phosphoenolpyruvate (PEP)-dependent phosphorylation of dihydroxyacetone. DhaM serves as the phosphoryl donor. Is phosphorylated by phosphoenolpyruvate in an EI- and HPr-dependent reaction, and a phosphorelay system on histidine residues finally leads to phosphoryl transfer to DhaL and dihydroxyacetone.</text>
</comment>
<comment type="caution">
    <text evidence="7">The sequence shown here is derived from an EMBL/GenBank/DDBJ whole genome shotgun (WGS) entry which is preliminary data.</text>
</comment>
<dbReference type="RefSeq" id="WP_213235764.1">
    <property type="nucleotide sequence ID" value="NZ_JAHBCL010000006.1"/>
</dbReference>
<protein>
    <recommendedName>
        <fullName evidence="3">phosphoenolpyruvate--glycerone phosphotransferase</fullName>
        <ecNumber evidence="3">2.7.1.121</ecNumber>
    </recommendedName>
</protein>
<reference evidence="7 8" key="1">
    <citation type="submission" date="2021-05" db="EMBL/GenBank/DDBJ databases">
        <title>Fusibacter ferrireducens sp. nov., an anaerobic, sulfur- and Fe-reducing bacterium isolated from the mangrove sediment.</title>
        <authorList>
            <person name="Qiu D."/>
        </authorList>
    </citation>
    <scope>NUCLEOTIDE SEQUENCE [LARGE SCALE GENOMIC DNA]</scope>
    <source>
        <strain evidence="7 8">DSM 12116</strain>
    </source>
</reference>
<dbReference type="InterPro" id="IPR036662">
    <property type="entry name" value="PTS_EIIA_man-typ_sf"/>
</dbReference>
<keyword evidence="4" id="KW-0808">Transferase</keyword>
<keyword evidence="8" id="KW-1185">Reference proteome</keyword>
<comment type="catalytic activity">
    <reaction evidence="1">
        <text>dihydroxyacetone + phosphoenolpyruvate = dihydroxyacetone phosphate + pyruvate</text>
        <dbReference type="Rhea" id="RHEA:18381"/>
        <dbReference type="ChEBI" id="CHEBI:15361"/>
        <dbReference type="ChEBI" id="CHEBI:16016"/>
        <dbReference type="ChEBI" id="CHEBI:57642"/>
        <dbReference type="ChEBI" id="CHEBI:58702"/>
        <dbReference type="EC" id="2.7.1.121"/>
    </reaction>
</comment>
<dbReference type="PANTHER" id="PTHR38594:SF1">
    <property type="entry name" value="PEP-DEPENDENT DIHYDROXYACETONE KINASE, PHOSPHORYL DONOR SUBUNIT DHAM"/>
    <property type="match status" value="1"/>
</dbReference>
<dbReference type="InterPro" id="IPR012844">
    <property type="entry name" value="DhaM_N"/>
</dbReference>
<feature type="domain" description="PTS EIIA type-4" evidence="6">
    <location>
        <begin position="1"/>
        <end position="130"/>
    </location>
</feature>
<evidence type="ECO:0000313" key="8">
    <source>
        <dbReference type="Proteomes" id="UP000746471"/>
    </source>
</evidence>
<dbReference type="Pfam" id="PF03610">
    <property type="entry name" value="EIIA-man"/>
    <property type="match status" value="1"/>
</dbReference>
<keyword evidence="7" id="KW-0418">Kinase</keyword>
<name>A0ABS5PLP8_9FIRM</name>
<evidence type="ECO:0000313" key="7">
    <source>
        <dbReference type="EMBL" id="MBS7525978.1"/>
    </source>
</evidence>
<proteinExistence type="predicted"/>
<evidence type="ECO:0000256" key="4">
    <source>
        <dbReference type="ARBA" id="ARBA00022679"/>
    </source>
</evidence>
<dbReference type="PROSITE" id="PS51096">
    <property type="entry name" value="PTS_EIIA_TYPE_4"/>
    <property type="match status" value="1"/>
</dbReference>
<dbReference type="GO" id="GO:0016301">
    <property type="term" value="F:kinase activity"/>
    <property type="evidence" value="ECO:0007669"/>
    <property type="project" value="UniProtKB-KW"/>
</dbReference>
<dbReference type="EC" id="2.7.1.121" evidence="3"/>
<evidence type="ECO:0000256" key="2">
    <source>
        <dbReference type="ARBA" id="ARBA00002788"/>
    </source>
</evidence>
<organism evidence="7 8">
    <name type="scientific">Fusibacter paucivorans</name>
    <dbReference type="NCBI Taxonomy" id="76009"/>
    <lineage>
        <taxon>Bacteria</taxon>
        <taxon>Bacillati</taxon>
        <taxon>Bacillota</taxon>
        <taxon>Clostridia</taxon>
        <taxon>Eubacteriales</taxon>
        <taxon>Eubacteriales Family XII. Incertae Sedis</taxon>
        <taxon>Fusibacter</taxon>
    </lineage>
</organism>
<dbReference type="Gene3D" id="3.40.50.510">
    <property type="entry name" value="Phosphotransferase system, mannose-type IIA component"/>
    <property type="match status" value="1"/>
</dbReference>
<accession>A0ABS5PLP8</accession>
<dbReference type="Proteomes" id="UP000746471">
    <property type="component" value="Unassembled WGS sequence"/>
</dbReference>
<dbReference type="SUPFAM" id="SSF53062">
    <property type="entry name" value="PTS system fructose IIA component-like"/>
    <property type="match status" value="1"/>
</dbReference>
<evidence type="ECO:0000256" key="3">
    <source>
        <dbReference type="ARBA" id="ARBA00012095"/>
    </source>
</evidence>
<evidence type="ECO:0000256" key="1">
    <source>
        <dbReference type="ARBA" id="ARBA00001113"/>
    </source>
</evidence>
<evidence type="ECO:0000259" key="6">
    <source>
        <dbReference type="PROSITE" id="PS51096"/>
    </source>
</evidence>
<evidence type="ECO:0000256" key="5">
    <source>
        <dbReference type="ARBA" id="ARBA00046577"/>
    </source>
</evidence>
<dbReference type="PANTHER" id="PTHR38594">
    <property type="entry name" value="PEP-DEPENDENT DIHYDROXYACETONE KINASE, PHOSPHORYL DONOR SUBUNIT DHAM"/>
    <property type="match status" value="1"/>
</dbReference>